<dbReference type="VEuPathDB" id="FungiDB:SJAG_04850"/>
<evidence type="ECO:0000256" key="11">
    <source>
        <dbReference type="SAM" id="Phobius"/>
    </source>
</evidence>
<dbReference type="Gene3D" id="1.50.10.20">
    <property type="match status" value="1"/>
</dbReference>
<dbReference type="GO" id="GO:0008496">
    <property type="term" value="F:mannan endo-1,6-alpha-mannosidase activity"/>
    <property type="evidence" value="ECO:0007669"/>
    <property type="project" value="UniProtKB-EC"/>
</dbReference>
<dbReference type="AlphaFoldDB" id="B6K7X6"/>
<evidence type="ECO:0000256" key="4">
    <source>
        <dbReference type="ARBA" id="ARBA00012350"/>
    </source>
</evidence>
<dbReference type="GO" id="GO:0012505">
    <property type="term" value="C:endomembrane system"/>
    <property type="evidence" value="ECO:0007669"/>
    <property type="project" value="UniProtKB-SubCell"/>
</dbReference>
<dbReference type="STRING" id="402676.B6K7X6"/>
<dbReference type="EMBL" id="KE651167">
    <property type="protein sequence ID" value="EEB09630.2"/>
    <property type="molecule type" value="Genomic_DNA"/>
</dbReference>
<dbReference type="PANTHER" id="PTHR12145:SF39">
    <property type="entry name" value="MANNAN ENDO-1,6-ALPHA-MANNOSIDASE C1198.06C-RELATED"/>
    <property type="match status" value="1"/>
</dbReference>
<dbReference type="OMA" id="KWWEGAP"/>
<evidence type="ECO:0000256" key="9">
    <source>
        <dbReference type="ARBA" id="ARBA00023295"/>
    </source>
</evidence>
<dbReference type="JaponicusDB" id="SJAG_04850">
    <property type="gene designation" value="dfg501"/>
</dbReference>
<dbReference type="eggNOG" id="ENOG502QSWP">
    <property type="taxonomic scope" value="Eukaryota"/>
</dbReference>
<dbReference type="GeneID" id="7050772"/>
<feature type="transmembrane region" description="Helical" evidence="11">
    <location>
        <begin position="427"/>
        <end position="447"/>
    </location>
</feature>
<keyword evidence="9" id="KW-0326">Glycosidase</keyword>
<dbReference type="Proteomes" id="UP000001744">
    <property type="component" value="Unassembled WGS sequence"/>
</dbReference>
<feature type="chain" id="PRO_5002845131" description="mannan endo-1,6-alpha-mannosidase" evidence="12">
    <location>
        <begin position="23"/>
        <end position="566"/>
    </location>
</feature>
<evidence type="ECO:0000256" key="5">
    <source>
        <dbReference type="ARBA" id="ARBA00022729"/>
    </source>
</evidence>
<evidence type="ECO:0000256" key="2">
    <source>
        <dbReference type="ARBA" id="ARBA00004308"/>
    </source>
</evidence>
<feature type="region of interest" description="Disordered" evidence="10">
    <location>
        <begin position="476"/>
        <end position="566"/>
    </location>
</feature>
<feature type="signal peptide" evidence="12">
    <location>
        <begin position="1"/>
        <end position="22"/>
    </location>
</feature>
<keyword evidence="5 12" id="KW-0732">Signal</keyword>
<protein>
    <recommendedName>
        <fullName evidence="4">mannan endo-1,6-alpha-mannosidase</fullName>
        <ecNumber evidence="4">3.2.1.101</ecNumber>
    </recommendedName>
</protein>
<dbReference type="Pfam" id="PF03663">
    <property type="entry name" value="Glyco_hydro_76"/>
    <property type="match status" value="1"/>
</dbReference>
<keyword evidence="11" id="KW-1133">Transmembrane helix</keyword>
<dbReference type="SUPFAM" id="SSF48208">
    <property type="entry name" value="Six-hairpin glycosidases"/>
    <property type="match status" value="1"/>
</dbReference>
<dbReference type="EC" id="3.2.1.101" evidence="4"/>
<dbReference type="InterPro" id="IPR014480">
    <property type="entry name" value="Mannan-1_6-alpha_mannosidase"/>
</dbReference>
<evidence type="ECO:0000256" key="10">
    <source>
        <dbReference type="SAM" id="MobiDB-lite"/>
    </source>
</evidence>
<evidence type="ECO:0000256" key="12">
    <source>
        <dbReference type="SAM" id="SignalP"/>
    </source>
</evidence>
<proteinExistence type="inferred from homology"/>
<dbReference type="PANTHER" id="PTHR12145">
    <property type="entry name" value="MANNAN ENDO-1,6-ALPHA-MANNOSIDASE DCW1"/>
    <property type="match status" value="1"/>
</dbReference>
<keyword evidence="6" id="KW-0378">Hydrolase</keyword>
<comment type="subcellular location">
    <subcellularLocation>
        <location evidence="2">Endomembrane system</location>
    </subcellularLocation>
</comment>
<evidence type="ECO:0000256" key="8">
    <source>
        <dbReference type="ARBA" id="ARBA00023180"/>
    </source>
</evidence>
<name>B6K7X6_SCHJY</name>
<dbReference type="OrthoDB" id="4187847at2759"/>
<reference evidence="13 15" key="1">
    <citation type="journal article" date="2011" name="Science">
        <title>Comparative functional genomics of the fission yeasts.</title>
        <authorList>
            <person name="Rhind N."/>
            <person name="Chen Z."/>
            <person name="Yassour M."/>
            <person name="Thompson D.A."/>
            <person name="Haas B.J."/>
            <person name="Habib N."/>
            <person name="Wapinski I."/>
            <person name="Roy S."/>
            <person name="Lin M.F."/>
            <person name="Heiman D.I."/>
            <person name="Young S.K."/>
            <person name="Furuya K."/>
            <person name="Guo Y."/>
            <person name="Pidoux A."/>
            <person name="Chen H.M."/>
            <person name="Robbertse B."/>
            <person name="Goldberg J.M."/>
            <person name="Aoki K."/>
            <person name="Bayne E.H."/>
            <person name="Berlin A.M."/>
            <person name="Desjardins C.A."/>
            <person name="Dobbs E."/>
            <person name="Dukaj L."/>
            <person name="Fan L."/>
            <person name="FitzGerald M.G."/>
            <person name="French C."/>
            <person name="Gujja S."/>
            <person name="Hansen K."/>
            <person name="Keifenheim D."/>
            <person name="Levin J.Z."/>
            <person name="Mosher R.A."/>
            <person name="Mueller C.A."/>
            <person name="Pfiffner J."/>
            <person name="Priest M."/>
            <person name="Russ C."/>
            <person name="Smialowska A."/>
            <person name="Swoboda P."/>
            <person name="Sykes S.M."/>
            <person name="Vaughn M."/>
            <person name="Vengrova S."/>
            <person name="Yoder R."/>
            <person name="Zeng Q."/>
            <person name="Allshire R."/>
            <person name="Baulcombe D."/>
            <person name="Birren B.W."/>
            <person name="Brown W."/>
            <person name="Ekwall K."/>
            <person name="Kellis M."/>
            <person name="Leatherwood J."/>
            <person name="Levin H."/>
            <person name="Margalit H."/>
            <person name="Martienssen R."/>
            <person name="Nieduszynski C.A."/>
            <person name="Spatafora J.W."/>
            <person name="Friedman N."/>
            <person name="Dalgaard J.Z."/>
            <person name="Baumann P."/>
            <person name="Niki H."/>
            <person name="Regev A."/>
            <person name="Nusbaum C."/>
        </authorList>
    </citation>
    <scope>NUCLEOTIDE SEQUENCE [LARGE SCALE GENOMIC DNA]</scope>
    <source>
        <strain evidence="15">yFS275 / FY16936</strain>
    </source>
</reference>
<dbReference type="GO" id="GO:0016052">
    <property type="term" value="P:carbohydrate catabolic process"/>
    <property type="evidence" value="ECO:0007669"/>
    <property type="project" value="InterPro"/>
</dbReference>
<evidence type="ECO:0000313" key="15">
    <source>
        <dbReference type="Proteomes" id="UP000001744"/>
    </source>
</evidence>
<dbReference type="HOGENOM" id="CLU_025694_1_1_1"/>
<sequence length="566" mass="62717">MKFRQWLNWLLCTSFAWQTVVAFELNISSLDSIYSGIETVQKGLIDYWNASTDSFTRSYWWQTGSSLTTMLNTMLVTNNETYKSLIHDALVYNAGEDYNYQPSSEYFNLGNDDQGFWALAAMSAAENDFTSPDSSRSWLELTQTVFNLQVARWDINSCEGGLRWQAFPWLSGYTYKNSISNGLLFQLSARLARFSENETYAEWAEKIWDWSEYVGFVNTTDYSVYDGSYITNNCSVLNLRQWTYNLGVYLAGSAYMYNYTNGSDTWKGRLDGLITKSNYFFVENIAQDPQCEYFNNCNLDQTSFKGILIRFFGYAMQLAPYTHDTLMPLVQGSAVAAALACSGGYDGVTCGTHWSWNNGTWDSTYGVGQQGAALDAINTLLIDYAPTPKKLSSVSDQRSDPSAGVHTHGTTVNVTITPATESDRGGAGFLTALTIAIFLLGSIWAVFDFGGSGKLPARNEPYVTFISILRPSSDEDEKYKSVDSSDTGNSSREKADATGVEEAKQSDTAIISPSSPVAKRSDASLSTLQNPTHPIESNSNTSFSNLSDDSQKLSDAPNHGNADRVL</sequence>
<dbReference type="RefSeq" id="XP_002175923.2">
    <property type="nucleotide sequence ID" value="XM_002175887.2"/>
</dbReference>
<evidence type="ECO:0000256" key="3">
    <source>
        <dbReference type="ARBA" id="ARBA00009699"/>
    </source>
</evidence>
<keyword evidence="8" id="KW-0325">Glycoprotein</keyword>
<feature type="compositionally biased region" description="Polar residues" evidence="10">
    <location>
        <begin position="523"/>
        <end position="548"/>
    </location>
</feature>
<keyword evidence="15" id="KW-1185">Reference proteome</keyword>
<dbReference type="InterPro" id="IPR008928">
    <property type="entry name" value="6-hairpin_glycosidase_sf"/>
</dbReference>
<evidence type="ECO:0000256" key="7">
    <source>
        <dbReference type="ARBA" id="ARBA00023136"/>
    </source>
</evidence>
<dbReference type="GO" id="GO:0000920">
    <property type="term" value="P:septum digestion after cytokinesis"/>
    <property type="evidence" value="ECO:0007669"/>
    <property type="project" value="EnsemblFungi"/>
</dbReference>
<organism evidence="13 15">
    <name type="scientific">Schizosaccharomyces japonicus (strain yFS275 / FY16936)</name>
    <name type="common">Fission yeast</name>
    <dbReference type="NCBI Taxonomy" id="402676"/>
    <lineage>
        <taxon>Eukaryota</taxon>
        <taxon>Fungi</taxon>
        <taxon>Dikarya</taxon>
        <taxon>Ascomycota</taxon>
        <taxon>Taphrinomycotina</taxon>
        <taxon>Schizosaccharomycetes</taxon>
        <taxon>Schizosaccharomycetales</taxon>
        <taxon>Schizosaccharomycetaceae</taxon>
        <taxon>Schizosaccharomyces</taxon>
    </lineage>
</organism>
<comment type="catalytic activity">
    <reaction evidence="1">
        <text>Random hydrolysis of (1-&gt;6)-alpha-D-mannosidic linkages in unbranched (1-&gt;6)-mannans.</text>
        <dbReference type="EC" id="3.2.1.101"/>
    </reaction>
</comment>
<feature type="compositionally biased region" description="Basic and acidic residues" evidence="10">
    <location>
        <begin position="491"/>
        <end position="505"/>
    </location>
</feature>
<feature type="compositionally biased region" description="Polar residues" evidence="10">
    <location>
        <begin position="506"/>
        <end position="515"/>
    </location>
</feature>
<dbReference type="FunFam" id="1.50.10.20:FF:000006">
    <property type="entry name" value="Mannan endo-1,6-alpha-mannosidase"/>
    <property type="match status" value="1"/>
</dbReference>
<accession>B6K7X6</accession>
<evidence type="ECO:0000313" key="14">
    <source>
        <dbReference type="JaponicusDB" id="SJAG_04850"/>
    </source>
</evidence>
<comment type="similarity">
    <text evidence="3">Belongs to the glycosyl hydrolase 76 family.</text>
</comment>
<keyword evidence="11" id="KW-0812">Transmembrane</keyword>
<dbReference type="GO" id="GO:0009272">
    <property type="term" value="P:fungal-type cell wall biogenesis"/>
    <property type="evidence" value="ECO:0000318"/>
    <property type="project" value="GO_Central"/>
</dbReference>
<evidence type="ECO:0000256" key="6">
    <source>
        <dbReference type="ARBA" id="ARBA00022801"/>
    </source>
</evidence>
<dbReference type="InterPro" id="IPR005198">
    <property type="entry name" value="Glyco_hydro_76"/>
</dbReference>
<evidence type="ECO:0000313" key="13">
    <source>
        <dbReference type="EMBL" id="EEB09630.2"/>
    </source>
</evidence>
<keyword evidence="7 11" id="KW-0472">Membrane</keyword>
<gene>
    <name evidence="14" type="primary">dfg501</name>
    <name evidence="13" type="ORF">SJAG_04850</name>
</gene>
<evidence type="ECO:0000256" key="1">
    <source>
        <dbReference type="ARBA" id="ARBA00001452"/>
    </source>
</evidence>